<dbReference type="AlphaFoldDB" id="A0A857DFA9"/>
<sequence>MDKKKARCPIETTLSLINGKWKILILKELIRGPVRFGLLNKAIPLISSKVLTQQLKELEKDGLIIRTVYAEVPARVEYKLSEMGTSMLAILTEMRKWGLNNDSLHPVKCSYCQQCEPLNKA</sequence>
<dbReference type="InterPro" id="IPR036388">
    <property type="entry name" value="WH-like_DNA-bd_sf"/>
</dbReference>
<gene>
    <name evidence="5" type="ORF">GQ588_00365</name>
</gene>
<keyword evidence="3" id="KW-0804">Transcription</keyword>
<dbReference type="InterPro" id="IPR036390">
    <property type="entry name" value="WH_DNA-bd_sf"/>
</dbReference>
<evidence type="ECO:0000256" key="2">
    <source>
        <dbReference type="ARBA" id="ARBA00023125"/>
    </source>
</evidence>
<protein>
    <submittedName>
        <fullName evidence="5">Transcriptional regulator</fullName>
    </submittedName>
</protein>
<dbReference type="InterPro" id="IPR002577">
    <property type="entry name" value="HTH_HxlR"/>
</dbReference>
<organism evidence="5 6">
    <name type="scientific">Dehalobacter restrictus</name>
    <dbReference type="NCBI Taxonomy" id="55583"/>
    <lineage>
        <taxon>Bacteria</taxon>
        <taxon>Bacillati</taxon>
        <taxon>Bacillota</taxon>
        <taxon>Clostridia</taxon>
        <taxon>Eubacteriales</taxon>
        <taxon>Desulfitobacteriaceae</taxon>
        <taxon>Dehalobacter</taxon>
    </lineage>
</organism>
<evidence type="ECO:0000259" key="4">
    <source>
        <dbReference type="PROSITE" id="PS51118"/>
    </source>
</evidence>
<evidence type="ECO:0000313" key="6">
    <source>
        <dbReference type="Proteomes" id="UP000430508"/>
    </source>
</evidence>
<feature type="domain" description="HTH hxlR-type" evidence="4">
    <location>
        <begin position="8"/>
        <end position="106"/>
    </location>
</feature>
<dbReference type="Proteomes" id="UP000430508">
    <property type="component" value="Chromosome"/>
</dbReference>
<dbReference type="Pfam" id="PF01638">
    <property type="entry name" value="HxlR"/>
    <property type="match status" value="1"/>
</dbReference>
<keyword evidence="1" id="KW-0805">Transcription regulation</keyword>
<dbReference type="PANTHER" id="PTHR33204:SF29">
    <property type="entry name" value="TRANSCRIPTIONAL REGULATOR"/>
    <property type="match status" value="1"/>
</dbReference>
<evidence type="ECO:0000313" key="5">
    <source>
        <dbReference type="EMBL" id="QGZ99228.1"/>
    </source>
</evidence>
<dbReference type="EMBL" id="CP046996">
    <property type="protein sequence ID" value="QGZ99228.1"/>
    <property type="molecule type" value="Genomic_DNA"/>
</dbReference>
<evidence type="ECO:0000256" key="3">
    <source>
        <dbReference type="ARBA" id="ARBA00023163"/>
    </source>
</evidence>
<dbReference type="Gene3D" id="1.10.10.10">
    <property type="entry name" value="Winged helix-like DNA-binding domain superfamily/Winged helix DNA-binding domain"/>
    <property type="match status" value="1"/>
</dbReference>
<dbReference type="PROSITE" id="PS51118">
    <property type="entry name" value="HTH_HXLR"/>
    <property type="match status" value="1"/>
</dbReference>
<dbReference type="RefSeq" id="WP_158208056.1">
    <property type="nucleotide sequence ID" value="NZ_CP046996.1"/>
</dbReference>
<keyword evidence="2" id="KW-0238">DNA-binding</keyword>
<evidence type="ECO:0000256" key="1">
    <source>
        <dbReference type="ARBA" id="ARBA00023015"/>
    </source>
</evidence>
<proteinExistence type="predicted"/>
<accession>A0A857DFA9</accession>
<reference evidence="5 6" key="1">
    <citation type="submission" date="2019-12" db="EMBL/GenBank/DDBJ databases">
        <title>Sequence classification of anaerobic respiratory reductive dehalogenases: First we see many, then we see few.</title>
        <authorList>
            <person name="Molenda O."/>
            <person name="Puentes Jacome L.A."/>
            <person name="Cao X."/>
            <person name="Nesbo C.L."/>
            <person name="Tang S."/>
            <person name="Morson N."/>
            <person name="Patron J."/>
            <person name="Lomheim L."/>
            <person name="Wishart D.S."/>
            <person name="Edwards E.A."/>
        </authorList>
    </citation>
    <scope>NUCLEOTIDE SEQUENCE [LARGE SCALE GENOMIC DNA]</scope>
    <source>
        <strain evidence="5 6">12DCA</strain>
    </source>
</reference>
<dbReference type="PANTHER" id="PTHR33204">
    <property type="entry name" value="TRANSCRIPTIONAL REGULATOR, MARR FAMILY"/>
    <property type="match status" value="1"/>
</dbReference>
<dbReference type="SUPFAM" id="SSF46785">
    <property type="entry name" value="Winged helix' DNA-binding domain"/>
    <property type="match status" value="1"/>
</dbReference>
<name>A0A857DFA9_9FIRM</name>
<dbReference type="GO" id="GO:0003677">
    <property type="term" value="F:DNA binding"/>
    <property type="evidence" value="ECO:0007669"/>
    <property type="project" value="UniProtKB-KW"/>
</dbReference>